<dbReference type="OrthoDB" id="693960at2759"/>
<dbReference type="SMART" id="SM00774">
    <property type="entry name" value="WRKY"/>
    <property type="match status" value="1"/>
</dbReference>
<evidence type="ECO:0000256" key="6">
    <source>
        <dbReference type="SAM" id="MobiDB-lite"/>
    </source>
</evidence>
<organism evidence="8 9">
    <name type="scientific">Adiantum capillus-veneris</name>
    <name type="common">Maidenhair fern</name>
    <dbReference type="NCBI Taxonomy" id="13818"/>
    <lineage>
        <taxon>Eukaryota</taxon>
        <taxon>Viridiplantae</taxon>
        <taxon>Streptophyta</taxon>
        <taxon>Embryophyta</taxon>
        <taxon>Tracheophyta</taxon>
        <taxon>Polypodiopsida</taxon>
        <taxon>Polypodiidae</taxon>
        <taxon>Polypodiales</taxon>
        <taxon>Pteridineae</taxon>
        <taxon>Pteridaceae</taxon>
        <taxon>Vittarioideae</taxon>
        <taxon>Adiantum</taxon>
    </lineage>
</organism>
<evidence type="ECO:0000256" key="2">
    <source>
        <dbReference type="ARBA" id="ARBA00023015"/>
    </source>
</evidence>
<gene>
    <name evidence="8" type="ORF">GOP47_0001536</name>
</gene>
<evidence type="ECO:0000313" key="9">
    <source>
        <dbReference type="Proteomes" id="UP000886520"/>
    </source>
</evidence>
<dbReference type="GO" id="GO:0005634">
    <property type="term" value="C:nucleus"/>
    <property type="evidence" value="ECO:0007669"/>
    <property type="project" value="UniProtKB-SubCell"/>
</dbReference>
<dbReference type="PANTHER" id="PTHR31221:SF130">
    <property type="entry name" value="WRKY TRANSCRIPTION FACTOR 3-RELATED"/>
    <property type="match status" value="1"/>
</dbReference>
<dbReference type="GO" id="GO:0003700">
    <property type="term" value="F:DNA-binding transcription factor activity"/>
    <property type="evidence" value="ECO:0007669"/>
    <property type="project" value="InterPro"/>
</dbReference>
<feature type="region of interest" description="Disordered" evidence="6">
    <location>
        <begin position="157"/>
        <end position="178"/>
    </location>
</feature>
<protein>
    <recommendedName>
        <fullName evidence="7">WRKY domain-containing protein</fullName>
    </recommendedName>
</protein>
<evidence type="ECO:0000256" key="1">
    <source>
        <dbReference type="ARBA" id="ARBA00004123"/>
    </source>
</evidence>
<dbReference type="Proteomes" id="UP000886520">
    <property type="component" value="Chromosome 2"/>
</dbReference>
<reference evidence="8" key="1">
    <citation type="submission" date="2021-01" db="EMBL/GenBank/DDBJ databases">
        <title>Adiantum capillus-veneris genome.</title>
        <authorList>
            <person name="Fang Y."/>
            <person name="Liao Q."/>
        </authorList>
    </citation>
    <scope>NUCLEOTIDE SEQUENCE</scope>
    <source>
        <strain evidence="8">H3</strain>
        <tissue evidence="8">Leaf</tissue>
    </source>
</reference>
<dbReference type="PANTHER" id="PTHR31221">
    <property type="entry name" value="WRKY TRANSCRIPTION FACTOR PROTEIN 1-RELATED"/>
    <property type="match status" value="1"/>
</dbReference>
<feature type="compositionally biased region" description="Polar residues" evidence="6">
    <location>
        <begin position="161"/>
        <end position="178"/>
    </location>
</feature>
<comment type="caution">
    <text evidence="8">The sequence shown here is derived from an EMBL/GenBank/DDBJ whole genome shotgun (WGS) entry which is preliminary data.</text>
</comment>
<evidence type="ECO:0000256" key="3">
    <source>
        <dbReference type="ARBA" id="ARBA00023125"/>
    </source>
</evidence>
<dbReference type="PROSITE" id="PS50811">
    <property type="entry name" value="WRKY"/>
    <property type="match status" value="1"/>
</dbReference>
<dbReference type="Pfam" id="PF03106">
    <property type="entry name" value="WRKY"/>
    <property type="match status" value="1"/>
</dbReference>
<dbReference type="InterPro" id="IPR003657">
    <property type="entry name" value="WRKY_dom"/>
</dbReference>
<keyword evidence="2" id="KW-0805">Transcription regulation</keyword>
<accession>A0A9D4V8W1</accession>
<keyword evidence="4" id="KW-0804">Transcription</keyword>
<feature type="domain" description="WRKY" evidence="7">
    <location>
        <begin position="189"/>
        <end position="254"/>
    </location>
</feature>
<keyword evidence="5" id="KW-0539">Nucleus</keyword>
<dbReference type="SUPFAM" id="SSF118290">
    <property type="entry name" value="WRKY DNA-binding domain"/>
    <property type="match status" value="1"/>
</dbReference>
<dbReference type="EMBL" id="JABFUD020000003">
    <property type="protein sequence ID" value="KAI5081793.1"/>
    <property type="molecule type" value="Genomic_DNA"/>
</dbReference>
<keyword evidence="9" id="KW-1185">Reference proteome</keyword>
<keyword evidence="3" id="KW-0238">DNA-binding</keyword>
<evidence type="ECO:0000256" key="4">
    <source>
        <dbReference type="ARBA" id="ARBA00023163"/>
    </source>
</evidence>
<evidence type="ECO:0000259" key="7">
    <source>
        <dbReference type="PROSITE" id="PS50811"/>
    </source>
</evidence>
<evidence type="ECO:0000313" key="8">
    <source>
        <dbReference type="EMBL" id="KAI5081793.1"/>
    </source>
</evidence>
<dbReference type="AlphaFoldDB" id="A0A9D4V8W1"/>
<dbReference type="Gene3D" id="2.20.25.80">
    <property type="entry name" value="WRKY domain"/>
    <property type="match status" value="1"/>
</dbReference>
<dbReference type="GO" id="GO:0043565">
    <property type="term" value="F:sequence-specific DNA binding"/>
    <property type="evidence" value="ECO:0007669"/>
    <property type="project" value="InterPro"/>
</dbReference>
<name>A0A9D4V8W1_ADICA</name>
<proteinExistence type="predicted"/>
<sequence>MHQLSHCEYLNIFPNPNVLEFNPNSSRPYLELISLNTNPNSNPSYDPASTYDLCPHFNSILICHLCAISDNESSYDLELRSELADRHDESSRGLNASSSSSQYGDAFGENFFGSDQEFVSTDAVFARHSELDSHLIHHSHVYSTHAAAASASSPSLLGHTATASTSGIEGSTRPSQETHQTIAIRVKGADPRTLFDGYFWRKYGEKSIKNKKHKRSYFKCAESGCDVTKHLELCSEDSNFVIVTYNGKHYHAPQHV</sequence>
<dbReference type="InterPro" id="IPR044810">
    <property type="entry name" value="WRKY_plant"/>
</dbReference>
<comment type="subcellular location">
    <subcellularLocation>
        <location evidence="1">Nucleus</location>
    </subcellularLocation>
</comment>
<evidence type="ECO:0000256" key="5">
    <source>
        <dbReference type="ARBA" id="ARBA00023242"/>
    </source>
</evidence>
<dbReference type="InterPro" id="IPR036576">
    <property type="entry name" value="WRKY_dom_sf"/>
</dbReference>